<protein>
    <submittedName>
        <fullName evidence="7">MFS transporter</fullName>
    </submittedName>
    <submittedName>
        <fullName evidence="6">Predicted arabinose efflux permease, MFS family</fullName>
    </submittedName>
</protein>
<feature type="transmembrane region" description="Helical" evidence="4">
    <location>
        <begin position="383"/>
        <end position="402"/>
    </location>
</feature>
<evidence type="ECO:0000313" key="9">
    <source>
        <dbReference type="Proteomes" id="UP001215549"/>
    </source>
</evidence>
<evidence type="ECO:0000256" key="2">
    <source>
        <dbReference type="ARBA" id="ARBA00022989"/>
    </source>
</evidence>
<dbReference type="CDD" id="cd17355">
    <property type="entry name" value="MFS_YcxA_like"/>
    <property type="match status" value="1"/>
</dbReference>
<dbReference type="PANTHER" id="PTHR11360">
    <property type="entry name" value="MONOCARBOXYLATE TRANSPORTER"/>
    <property type="match status" value="1"/>
</dbReference>
<feature type="transmembrane region" description="Helical" evidence="4">
    <location>
        <begin position="292"/>
        <end position="313"/>
    </location>
</feature>
<feature type="domain" description="Major facilitator superfamily (MFS) profile" evidence="5">
    <location>
        <begin position="8"/>
        <end position="407"/>
    </location>
</feature>
<evidence type="ECO:0000256" key="4">
    <source>
        <dbReference type="SAM" id="Phobius"/>
    </source>
</evidence>
<dbReference type="PANTHER" id="PTHR11360:SF284">
    <property type="entry name" value="EG:103B4.3 PROTEIN-RELATED"/>
    <property type="match status" value="1"/>
</dbReference>
<feature type="transmembrane region" description="Helical" evidence="4">
    <location>
        <begin position="319"/>
        <end position="344"/>
    </location>
</feature>
<keyword evidence="1 4" id="KW-0812">Transmembrane</keyword>
<dbReference type="Proteomes" id="UP000186216">
    <property type="component" value="Unassembled WGS sequence"/>
</dbReference>
<proteinExistence type="predicted"/>
<reference evidence="7 9" key="2">
    <citation type="submission" date="2021-01" db="EMBL/GenBank/DDBJ databases">
        <title>Biogeographic distribution of Paracoccus.</title>
        <authorList>
            <person name="Hollensteiner J."/>
            <person name="Leineberger J."/>
            <person name="Brinkhoff T."/>
            <person name="Daniel R."/>
        </authorList>
    </citation>
    <scope>NUCLEOTIDE SEQUENCE [LARGE SCALE GENOMIC DNA]</scope>
    <source>
        <strain evidence="7 9">DSM 18447</strain>
    </source>
</reference>
<sequence length="417" mass="44108">MSTQARIFTPVLIGGSLILLINFAMRASFGVFQIPIGEEFGWPRAEFSLAIAIQNLAWGIGQPVFGALAERWGDRLAIILGAILYSAGLVLSAYATTPATMQLLEVMVGFGIAGTGFGVILAVVGRAASDENRSLALGIATAAGSAGQVFGAPLAEILLAFYTWQSVFIIFGVIVLACMFFLPMLGDGKPATRSELEESLGSVLRRAFRDPSYLMIFAGFFSCGYQLAFITAHFPAMVTEMCGPISPMGTLASIGITTTSALGAAAISLIGLANIAGAIFAGWLGKRYSKKYLLAGIYTLRTIAAAAFILMPITPTSVIVFSLVMGGLWLATVPLTSGLVAYIYGLRYMGTLYGFVFLSHQLGSFLGVWLGGKLYDIYGDYTLVWWVGVGVGAFSALIHLPVREEPSRLPPATPAAA</sequence>
<evidence type="ECO:0000256" key="1">
    <source>
        <dbReference type="ARBA" id="ARBA00022692"/>
    </source>
</evidence>
<feature type="transmembrane region" description="Helical" evidence="4">
    <location>
        <begin position="135"/>
        <end position="155"/>
    </location>
</feature>
<feature type="transmembrane region" description="Helical" evidence="4">
    <location>
        <begin position="254"/>
        <end position="280"/>
    </location>
</feature>
<organism evidence="6 8">
    <name type="scientific">Paracoccus saliphilus</name>
    <dbReference type="NCBI Taxonomy" id="405559"/>
    <lineage>
        <taxon>Bacteria</taxon>
        <taxon>Pseudomonadati</taxon>
        <taxon>Pseudomonadota</taxon>
        <taxon>Alphaproteobacteria</taxon>
        <taxon>Rhodobacterales</taxon>
        <taxon>Paracoccaceae</taxon>
        <taxon>Paracoccus</taxon>
    </lineage>
</organism>
<evidence type="ECO:0000313" key="8">
    <source>
        <dbReference type="Proteomes" id="UP000186216"/>
    </source>
</evidence>
<accession>A0AA45W1R1</accession>
<evidence type="ECO:0000256" key="3">
    <source>
        <dbReference type="ARBA" id="ARBA00023136"/>
    </source>
</evidence>
<dbReference type="InterPro" id="IPR020846">
    <property type="entry name" value="MFS_dom"/>
</dbReference>
<feature type="transmembrane region" description="Helical" evidence="4">
    <location>
        <begin position="7"/>
        <end position="27"/>
    </location>
</feature>
<dbReference type="GO" id="GO:0022857">
    <property type="term" value="F:transmembrane transporter activity"/>
    <property type="evidence" value="ECO:0007669"/>
    <property type="project" value="InterPro"/>
</dbReference>
<dbReference type="SUPFAM" id="SSF103473">
    <property type="entry name" value="MFS general substrate transporter"/>
    <property type="match status" value="1"/>
</dbReference>
<dbReference type="PROSITE" id="PS50850">
    <property type="entry name" value="MFS"/>
    <property type="match status" value="1"/>
</dbReference>
<feature type="transmembrane region" description="Helical" evidence="4">
    <location>
        <begin position="76"/>
        <end position="95"/>
    </location>
</feature>
<dbReference type="RefSeq" id="WP_076522757.1">
    <property type="nucleotide sequence ID" value="NZ_CP067140.1"/>
</dbReference>
<keyword evidence="2 4" id="KW-1133">Transmembrane helix</keyword>
<reference evidence="6 8" key="1">
    <citation type="submission" date="2017-01" db="EMBL/GenBank/DDBJ databases">
        <authorList>
            <person name="Varghese N."/>
            <person name="Submissions S."/>
        </authorList>
    </citation>
    <scope>NUCLEOTIDE SEQUENCE [LARGE SCALE GENOMIC DNA]</scope>
    <source>
        <strain evidence="6 8">DSM 18447</strain>
    </source>
</reference>
<evidence type="ECO:0000313" key="6">
    <source>
        <dbReference type="EMBL" id="SIS58853.1"/>
    </source>
</evidence>
<feature type="transmembrane region" description="Helical" evidence="4">
    <location>
        <begin position="161"/>
        <end position="185"/>
    </location>
</feature>
<dbReference type="InterPro" id="IPR050327">
    <property type="entry name" value="Proton-linked_MCT"/>
</dbReference>
<dbReference type="Pfam" id="PF07690">
    <property type="entry name" value="MFS_1"/>
    <property type="match status" value="1"/>
</dbReference>
<keyword evidence="9" id="KW-1185">Reference proteome</keyword>
<feature type="transmembrane region" description="Helical" evidence="4">
    <location>
        <begin position="213"/>
        <end position="234"/>
    </location>
</feature>
<dbReference type="EMBL" id="CP067140">
    <property type="protein sequence ID" value="WCR03742.1"/>
    <property type="molecule type" value="Genomic_DNA"/>
</dbReference>
<feature type="transmembrane region" description="Helical" evidence="4">
    <location>
        <begin position="351"/>
        <end position="371"/>
    </location>
</feature>
<name>A0AA45W1R1_9RHOB</name>
<dbReference type="Proteomes" id="UP001215549">
    <property type="component" value="Chromosome"/>
</dbReference>
<dbReference type="EMBL" id="FTOU01000001">
    <property type="protein sequence ID" value="SIS58853.1"/>
    <property type="molecule type" value="Genomic_DNA"/>
</dbReference>
<evidence type="ECO:0000259" key="5">
    <source>
        <dbReference type="PROSITE" id="PS50850"/>
    </source>
</evidence>
<dbReference type="AlphaFoldDB" id="A0AA45W1R1"/>
<evidence type="ECO:0000313" key="7">
    <source>
        <dbReference type="EMBL" id="WCR03742.1"/>
    </source>
</evidence>
<dbReference type="InterPro" id="IPR011701">
    <property type="entry name" value="MFS"/>
</dbReference>
<keyword evidence="3 4" id="KW-0472">Membrane</keyword>
<dbReference type="InterPro" id="IPR036259">
    <property type="entry name" value="MFS_trans_sf"/>
</dbReference>
<feature type="transmembrane region" description="Helical" evidence="4">
    <location>
        <begin position="107"/>
        <end position="128"/>
    </location>
</feature>
<feature type="transmembrane region" description="Helical" evidence="4">
    <location>
        <begin position="47"/>
        <end position="69"/>
    </location>
</feature>
<dbReference type="Gene3D" id="1.20.1250.20">
    <property type="entry name" value="MFS general substrate transporter like domains"/>
    <property type="match status" value="2"/>
</dbReference>
<gene>
    <name evidence="7" type="ORF">JHX88_02945</name>
    <name evidence="6" type="ORF">SAMN05421772_101664</name>
</gene>